<accession>A0A9P7YWD0</accession>
<dbReference type="InterPro" id="IPR021765">
    <property type="entry name" value="UstYa-like"/>
</dbReference>
<reference evidence="3" key="1">
    <citation type="journal article" date="2021" name="IMA Fungus">
        <title>Genomic characterization of three marine fungi, including Emericellopsis atlantica sp. nov. with signatures of a generalist lifestyle and marine biomass degradation.</title>
        <authorList>
            <person name="Hagestad O.C."/>
            <person name="Hou L."/>
            <person name="Andersen J.H."/>
            <person name="Hansen E.H."/>
            <person name="Altermark B."/>
            <person name="Li C."/>
            <person name="Kuhnert E."/>
            <person name="Cox R.J."/>
            <person name="Crous P.W."/>
            <person name="Spatafora J.W."/>
            <person name="Lail K."/>
            <person name="Amirebrahimi M."/>
            <person name="Lipzen A."/>
            <person name="Pangilinan J."/>
            <person name="Andreopoulos W."/>
            <person name="Hayes R.D."/>
            <person name="Ng V."/>
            <person name="Grigoriev I.V."/>
            <person name="Jackson S.A."/>
            <person name="Sutton T.D.S."/>
            <person name="Dobson A.D.W."/>
            <person name="Rama T."/>
        </authorList>
    </citation>
    <scope>NUCLEOTIDE SEQUENCE</scope>
    <source>
        <strain evidence="3">TRa3180A</strain>
    </source>
</reference>
<protein>
    <submittedName>
        <fullName evidence="3">Uncharacterized protein</fullName>
    </submittedName>
</protein>
<keyword evidence="4" id="KW-1185">Reference proteome</keyword>
<evidence type="ECO:0000313" key="4">
    <source>
        <dbReference type="Proteomes" id="UP000887226"/>
    </source>
</evidence>
<dbReference type="PANTHER" id="PTHR33365">
    <property type="entry name" value="YALI0B05434P"/>
    <property type="match status" value="1"/>
</dbReference>
<comment type="caution">
    <text evidence="3">The sequence shown here is derived from an EMBL/GenBank/DDBJ whole genome shotgun (WGS) entry which is preliminary data.</text>
</comment>
<dbReference type="PANTHER" id="PTHR33365:SF4">
    <property type="entry name" value="CYCLOCHLOROTINE BIOSYNTHESIS PROTEIN O"/>
    <property type="match status" value="1"/>
</dbReference>
<dbReference type="Pfam" id="PF11807">
    <property type="entry name" value="UstYa"/>
    <property type="match status" value="1"/>
</dbReference>
<dbReference type="EMBL" id="MU254286">
    <property type="protein sequence ID" value="KAG9241029.1"/>
    <property type="molecule type" value="Genomic_DNA"/>
</dbReference>
<dbReference type="Proteomes" id="UP000887226">
    <property type="component" value="Unassembled WGS sequence"/>
</dbReference>
<dbReference type="AlphaFoldDB" id="A0A9P7YWD0"/>
<proteinExistence type="inferred from homology"/>
<evidence type="ECO:0000313" key="3">
    <source>
        <dbReference type="EMBL" id="KAG9241029.1"/>
    </source>
</evidence>
<comment type="similarity">
    <text evidence="2">Belongs to the ustYa family.</text>
</comment>
<name>A0A9P7YWD0_9HELO</name>
<dbReference type="OrthoDB" id="3687641at2759"/>
<gene>
    <name evidence="3" type="ORF">BJ878DRAFT_522772</name>
</gene>
<organism evidence="3 4">
    <name type="scientific">Calycina marina</name>
    <dbReference type="NCBI Taxonomy" id="1763456"/>
    <lineage>
        <taxon>Eukaryota</taxon>
        <taxon>Fungi</taxon>
        <taxon>Dikarya</taxon>
        <taxon>Ascomycota</taxon>
        <taxon>Pezizomycotina</taxon>
        <taxon>Leotiomycetes</taxon>
        <taxon>Helotiales</taxon>
        <taxon>Pezizellaceae</taxon>
        <taxon>Calycina</taxon>
    </lineage>
</organism>
<evidence type="ECO:0000256" key="2">
    <source>
        <dbReference type="ARBA" id="ARBA00035112"/>
    </source>
</evidence>
<evidence type="ECO:0000256" key="1">
    <source>
        <dbReference type="ARBA" id="ARBA00004685"/>
    </source>
</evidence>
<comment type="pathway">
    <text evidence="1">Mycotoxin biosynthesis.</text>
</comment>
<dbReference type="GO" id="GO:0043386">
    <property type="term" value="P:mycotoxin biosynthetic process"/>
    <property type="evidence" value="ECO:0007669"/>
    <property type="project" value="InterPro"/>
</dbReference>
<sequence>MMFGRLTQKHGKNYLREALDLEYYTHVESALRVPEVAGEVSHRIHLDHCIELLRQSLMCHLDLTPIPRLRLPNSNLQHANQDQVHTCRDFSSIRNWVVENSIVLEN</sequence>